<dbReference type="InterPro" id="IPR025665">
    <property type="entry name" value="Beta-barrel_OMP_2"/>
</dbReference>
<name>A0A1I2EL86_9BACT</name>
<accession>A0A1I2EL86</accession>
<dbReference type="RefSeq" id="WP_091542529.1">
    <property type="nucleotide sequence ID" value="NZ_FONY01000010.1"/>
</dbReference>
<feature type="domain" description="Outer membrane protein beta-barrel" evidence="2">
    <location>
        <begin position="146"/>
        <end position="352"/>
    </location>
</feature>
<evidence type="ECO:0000256" key="1">
    <source>
        <dbReference type="SAM" id="SignalP"/>
    </source>
</evidence>
<feature type="chain" id="PRO_5011623896" evidence="1">
    <location>
        <begin position="20"/>
        <end position="396"/>
    </location>
</feature>
<dbReference type="AlphaFoldDB" id="A0A1I2EL86"/>
<evidence type="ECO:0000259" key="2">
    <source>
        <dbReference type="Pfam" id="PF13568"/>
    </source>
</evidence>
<organism evidence="3 4">
    <name type="scientific">Thermoflexibacter ruber</name>
    <dbReference type="NCBI Taxonomy" id="1003"/>
    <lineage>
        <taxon>Bacteria</taxon>
        <taxon>Pseudomonadati</taxon>
        <taxon>Bacteroidota</taxon>
        <taxon>Cytophagia</taxon>
        <taxon>Cytophagales</taxon>
        <taxon>Thermoflexibacteraceae</taxon>
        <taxon>Thermoflexibacter</taxon>
    </lineage>
</organism>
<reference evidence="3 4" key="1">
    <citation type="submission" date="2016-10" db="EMBL/GenBank/DDBJ databases">
        <authorList>
            <person name="de Groot N.N."/>
        </authorList>
    </citation>
    <scope>NUCLEOTIDE SEQUENCE [LARGE SCALE GENOMIC DNA]</scope>
    <source>
        <strain>GEY</strain>
        <strain evidence="4">DSM 9560</strain>
    </source>
</reference>
<dbReference type="OrthoDB" id="1121752at2"/>
<proteinExistence type="predicted"/>
<keyword evidence="1" id="KW-0732">Signal</keyword>
<sequence>MRYLLLLLLLSLMIQTSFAQDTDSKITLLNNKYKTIANNLEKLYQNGELEEVISLFRKSCLEKDEDLARESKDFRKVKKEFQADIYSIVCRAYIALDKPNLADRFLSKLFAIRVDEDFQEYWLAIRESKSYDYYIAPRLQIGGVIGSNLSFAMPTERFSIFNNMQLGNSISSEKKYFNSFEENNLIGFRLGFLLTYALTKNFALLIQPSYSNYRFAYRDFYGWADNPAPNLSLLLDLEKNSIQSINYIEIPAVMRYQFLIDKKFKPYLLLGAFNGLLSNASKTLVIKELPGIRINGEKTDFFGNTASARYDVTNLLSSHYYGLVIGTGMGYHFQNFRFSFSATYRYGLNNIVNPAQRYTNQDLVFGYHDIFDNMLLNSLSLQLSISYVLTHKAFRR</sequence>
<evidence type="ECO:0000313" key="3">
    <source>
        <dbReference type="EMBL" id="SFE93377.1"/>
    </source>
</evidence>
<dbReference type="Pfam" id="PF13568">
    <property type="entry name" value="OMP_b-brl_2"/>
    <property type="match status" value="1"/>
</dbReference>
<dbReference type="Proteomes" id="UP000199513">
    <property type="component" value="Unassembled WGS sequence"/>
</dbReference>
<evidence type="ECO:0000313" key="4">
    <source>
        <dbReference type="Proteomes" id="UP000199513"/>
    </source>
</evidence>
<dbReference type="EMBL" id="FONY01000010">
    <property type="protein sequence ID" value="SFE93377.1"/>
    <property type="molecule type" value="Genomic_DNA"/>
</dbReference>
<gene>
    <name evidence="3" type="ORF">SAMN04488541_101069</name>
</gene>
<protein>
    <submittedName>
        <fullName evidence="3">Outer membrane protein beta-barrel domain-containing protein</fullName>
    </submittedName>
</protein>
<dbReference type="STRING" id="1003.SAMN04488541_101069"/>
<feature type="signal peptide" evidence="1">
    <location>
        <begin position="1"/>
        <end position="19"/>
    </location>
</feature>
<keyword evidence="4" id="KW-1185">Reference proteome</keyword>